<feature type="transmembrane region" description="Helical" evidence="6">
    <location>
        <begin position="197"/>
        <end position="219"/>
    </location>
</feature>
<evidence type="ECO:0000256" key="1">
    <source>
        <dbReference type="ARBA" id="ARBA00004141"/>
    </source>
</evidence>
<evidence type="ECO:0000313" key="7">
    <source>
        <dbReference type="EMBL" id="BAU74672.1"/>
    </source>
</evidence>
<reference evidence="8" key="1">
    <citation type="submission" date="2015-05" db="EMBL/GenBank/DDBJ databases">
        <title>Draft genome sequencing of a biphenyl-degrading bacterium, Pseudomonas balearica KF707 (=NBRC110670).</title>
        <authorList>
            <person name="Kimura N."/>
            <person name="Hirose J."/>
            <person name="Watanabe T."/>
            <person name="Suenaga H."/>
            <person name="Fujihara H."/>
            <person name="Noguchi M."/>
            <person name="Hashimoto M."/>
            <person name="Shimodaira J."/>
            <person name="Tsuchikane K."/>
            <person name="Hosoyama A."/>
            <person name="Yamazoe A."/>
            <person name="Fujita N."/>
            <person name="Furukawa K."/>
        </authorList>
    </citation>
    <scope>NUCLEOTIDE SEQUENCE [LARGE SCALE GENOMIC DNA]</scope>
    <source>
        <strain evidence="8">DSM 10086 / NBRC 110670 / KF707</strain>
    </source>
</reference>
<dbReference type="NCBIfam" id="TIGR03717">
    <property type="entry name" value="R_switched_YjbE"/>
    <property type="match status" value="1"/>
</dbReference>
<evidence type="ECO:0000256" key="4">
    <source>
        <dbReference type="ARBA" id="ARBA00022989"/>
    </source>
</evidence>
<evidence type="ECO:0000313" key="8">
    <source>
        <dbReference type="Proteomes" id="UP000218554"/>
    </source>
</evidence>
<evidence type="ECO:0000256" key="6">
    <source>
        <dbReference type="SAM" id="Phobius"/>
    </source>
</evidence>
<sequence>MEWLMQPEFWMALAQIIAIDILLGGDNAVVIALACRHLPEPQRRRAIFGGVAGAIVLRILLLFFALQLLALPFLKLAGALMLLWIGIKLLQPEPEEAHKVAAGAGFFSAIKTIVIADAVMSLDNVLAVAGAAGGNLLLVSLGVLISIPIIVWGSQFVLRLLDRYPQVVLLGGGLLGWIAGGMLVTDVALASWLPESAWVHPLASATGATLVIAGGLLLNRRQRLAGASRPEVHS</sequence>
<feature type="transmembrane region" description="Helical" evidence="6">
    <location>
        <begin position="12"/>
        <end position="34"/>
    </location>
</feature>
<feature type="transmembrane region" description="Helical" evidence="6">
    <location>
        <begin position="72"/>
        <end position="90"/>
    </location>
</feature>
<keyword evidence="3 6" id="KW-0812">Transmembrane</keyword>
<dbReference type="RefSeq" id="WP_003450541.1">
    <property type="nucleotide sequence ID" value="NZ_AJMR01000113.1"/>
</dbReference>
<feature type="transmembrane region" description="Helical" evidence="6">
    <location>
        <begin position="102"/>
        <end position="120"/>
    </location>
</feature>
<dbReference type="PANTHER" id="PTHR30238:SF4">
    <property type="entry name" value="SLL1022 PROTEIN"/>
    <property type="match status" value="1"/>
</dbReference>
<dbReference type="PANTHER" id="PTHR30238">
    <property type="entry name" value="MEMBRANE BOUND PREDICTED REDOX MODULATOR"/>
    <property type="match status" value="1"/>
</dbReference>
<keyword evidence="8" id="KW-1185">Reference proteome</keyword>
<organism evidence="7 8">
    <name type="scientific">Metapseudomonas furukawaii</name>
    <name type="common">Pseudomonas furukawaii</name>
    <dbReference type="NCBI Taxonomy" id="1149133"/>
    <lineage>
        <taxon>Bacteria</taxon>
        <taxon>Pseudomonadati</taxon>
        <taxon>Pseudomonadota</taxon>
        <taxon>Gammaproteobacteria</taxon>
        <taxon>Pseudomonadales</taxon>
        <taxon>Pseudomonadaceae</taxon>
        <taxon>Metapseudomonas</taxon>
    </lineage>
</organism>
<evidence type="ECO:0000256" key="3">
    <source>
        <dbReference type="ARBA" id="ARBA00022692"/>
    </source>
</evidence>
<dbReference type="EMBL" id="AP014862">
    <property type="protein sequence ID" value="BAU74672.1"/>
    <property type="molecule type" value="Genomic_DNA"/>
</dbReference>
<dbReference type="InterPro" id="IPR022301">
    <property type="entry name" value="Integral_membrane_YjbE"/>
</dbReference>
<feature type="transmembrane region" description="Helical" evidence="6">
    <location>
        <begin position="126"/>
        <end position="152"/>
    </location>
</feature>
<feature type="transmembrane region" description="Helical" evidence="6">
    <location>
        <begin position="164"/>
        <end position="185"/>
    </location>
</feature>
<keyword evidence="4 6" id="KW-1133">Transmembrane helix</keyword>
<keyword evidence="5 6" id="KW-0472">Membrane</keyword>
<gene>
    <name evidence="7" type="ORF">KF707C_29840</name>
</gene>
<dbReference type="AlphaFoldDB" id="A0AAD1C0S6"/>
<comment type="similarity">
    <text evidence="2">Belongs to the TerC family.</text>
</comment>
<reference evidence="7 8" key="2">
    <citation type="journal article" date="2017" name="Int. J. Syst. Evol. Microbiol.">
        <title>Pseudomonas furukawaii sp. nov., a polychlorinated biphenyl-degrading bacterium isolated from biphenyl-contaminated soil in Japan.</title>
        <authorList>
            <person name="Kimura N."/>
            <person name="Watanabe T."/>
            <person name="Suenaga H."/>
            <person name="Fujihara H."/>
            <person name="Futagami T."/>
            <person name="Goto M."/>
            <person name="Hanada S."/>
            <person name="Hirose J."/>
        </authorList>
    </citation>
    <scope>NUCLEOTIDE SEQUENCE [LARGE SCALE GENOMIC DNA]</scope>
    <source>
        <strain evidence="8">DSM 10086 / NBRC 110670 / KF707</strain>
    </source>
</reference>
<protein>
    <submittedName>
        <fullName evidence="7">Membrane protein TerC</fullName>
    </submittedName>
</protein>
<dbReference type="Pfam" id="PF03741">
    <property type="entry name" value="TerC"/>
    <property type="match status" value="1"/>
</dbReference>
<accession>A0AAD1C0S6</accession>
<dbReference type="GO" id="GO:0016020">
    <property type="term" value="C:membrane"/>
    <property type="evidence" value="ECO:0007669"/>
    <property type="project" value="UniProtKB-SubCell"/>
</dbReference>
<comment type="subcellular location">
    <subcellularLocation>
        <location evidence="1">Membrane</location>
        <topology evidence="1">Multi-pass membrane protein</topology>
    </subcellularLocation>
</comment>
<dbReference type="KEGG" id="pfuw:KF707C_29840"/>
<dbReference type="Proteomes" id="UP000218554">
    <property type="component" value="Chromosome"/>
</dbReference>
<name>A0AAD1C0S6_METFU</name>
<feature type="transmembrane region" description="Helical" evidence="6">
    <location>
        <begin position="46"/>
        <end position="66"/>
    </location>
</feature>
<evidence type="ECO:0000256" key="2">
    <source>
        <dbReference type="ARBA" id="ARBA00007511"/>
    </source>
</evidence>
<evidence type="ECO:0000256" key="5">
    <source>
        <dbReference type="ARBA" id="ARBA00023136"/>
    </source>
</evidence>
<dbReference type="InterPro" id="IPR005496">
    <property type="entry name" value="Integral_membrane_TerC"/>
</dbReference>
<proteinExistence type="inferred from homology"/>